<accession>A0AAV3R736</accession>
<organism evidence="1 2">
    <name type="scientific">Lithospermum erythrorhizon</name>
    <name type="common">Purple gromwell</name>
    <name type="synonym">Lithospermum officinale var. erythrorhizon</name>
    <dbReference type="NCBI Taxonomy" id="34254"/>
    <lineage>
        <taxon>Eukaryota</taxon>
        <taxon>Viridiplantae</taxon>
        <taxon>Streptophyta</taxon>
        <taxon>Embryophyta</taxon>
        <taxon>Tracheophyta</taxon>
        <taxon>Spermatophyta</taxon>
        <taxon>Magnoliopsida</taxon>
        <taxon>eudicotyledons</taxon>
        <taxon>Gunneridae</taxon>
        <taxon>Pentapetalae</taxon>
        <taxon>asterids</taxon>
        <taxon>lamiids</taxon>
        <taxon>Boraginales</taxon>
        <taxon>Boraginaceae</taxon>
        <taxon>Boraginoideae</taxon>
        <taxon>Lithospermeae</taxon>
        <taxon>Lithospermum</taxon>
    </lineage>
</organism>
<gene>
    <name evidence="1" type="ORF">LIER_24481</name>
</gene>
<dbReference type="EMBL" id="BAABME010007118">
    <property type="protein sequence ID" value="GAA0170157.1"/>
    <property type="molecule type" value="Genomic_DNA"/>
</dbReference>
<protein>
    <submittedName>
        <fullName evidence="1">Uncharacterized protein</fullName>
    </submittedName>
</protein>
<reference evidence="1 2" key="1">
    <citation type="submission" date="2024-01" db="EMBL/GenBank/DDBJ databases">
        <title>The complete chloroplast genome sequence of Lithospermum erythrorhizon: insights into the phylogenetic relationship among Boraginaceae species and the maternal lineages of purple gromwells.</title>
        <authorList>
            <person name="Okada T."/>
            <person name="Watanabe K."/>
        </authorList>
    </citation>
    <scope>NUCLEOTIDE SEQUENCE [LARGE SCALE GENOMIC DNA]</scope>
</reference>
<dbReference type="Proteomes" id="UP001454036">
    <property type="component" value="Unassembled WGS sequence"/>
</dbReference>
<comment type="caution">
    <text evidence="1">The sequence shown here is derived from an EMBL/GenBank/DDBJ whole genome shotgun (WGS) entry which is preliminary data.</text>
</comment>
<proteinExistence type="predicted"/>
<evidence type="ECO:0000313" key="2">
    <source>
        <dbReference type="Proteomes" id="UP001454036"/>
    </source>
</evidence>
<dbReference type="AlphaFoldDB" id="A0AAV3R736"/>
<name>A0AAV3R736_LITER</name>
<keyword evidence="2" id="KW-1185">Reference proteome</keyword>
<sequence length="125" mass="14262">MVNSTCIGIPSIGRSSLELTRWCWNKHVDKQGPDGPENCKVDMVAVCDLNLDWNKKKWACWTDQTILLPRSHQMGLLANSLHIRIRWKRIKRDEDEGTLGQLGLLVVWKVRNSGGLRGATRIRTV</sequence>
<evidence type="ECO:0000313" key="1">
    <source>
        <dbReference type="EMBL" id="GAA0170157.1"/>
    </source>
</evidence>